<comment type="caution">
    <text evidence="5">The sequence shown here is derived from an EMBL/GenBank/DDBJ whole genome shotgun (WGS) entry which is preliminary data.</text>
</comment>
<dbReference type="InterPro" id="IPR025761">
    <property type="entry name" value="FFD_box"/>
</dbReference>
<evidence type="ECO:0000313" key="6">
    <source>
        <dbReference type="Proteomes" id="UP001604336"/>
    </source>
</evidence>
<reference evidence="6" key="1">
    <citation type="submission" date="2024-07" db="EMBL/GenBank/DDBJ databases">
        <title>Two chromosome-level genome assemblies of Korean endemic species Abeliophyllum distichum and Forsythia ovata (Oleaceae).</title>
        <authorList>
            <person name="Jang H."/>
        </authorList>
    </citation>
    <scope>NUCLEOTIDE SEQUENCE [LARGE SCALE GENOMIC DNA]</scope>
</reference>
<dbReference type="PANTHER" id="PTHR13586:SF23">
    <property type="entry name" value="DECAPPING 5-LIKE PROTEIN-RELATED"/>
    <property type="match status" value="1"/>
</dbReference>
<evidence type="ECO:0000313" key="5">
    <source>
        <dbReference type="EMBL" id="KAL2517327.1"/>
    </source>
</evidence>
<dbReference type="EMBL" id="JBFOLK010000004">
    <property type="protein sequence ID" value="KAL2517327.1"/>
    <property type="molecule type" value="Genomic_DNA"/>
</dbReference>
<dbReference type="Pfam" id="PF09532">
    <property type="entry name" value="FDF"/>
    <property type="match status" value="1"/>
</dbReference>
<feature type="domain" description="FFD box profile" evidence="4">
    <location>
        <begin position="293"/>
        <end position="308"/>
    </location>
</feature>
<accession>A0ABD1TX86</accession>
<evidence type="ECO:0000256" key="1">
    <source>
        <dbReference type="PROSITE-ProRule" id="PRU00846"/>
    </source>
</evidence>
<dbReference type="InterPro" id="IPR019050">
    <property type="entry name" value="FDF_dom"/>
</dbReference>
<evidence type="ECO:0000259" key="3">
    <source>
        <dbReference type="PROSITE" id="PS51512"/>
    </source>
</evidence>
<dbReference type="AlphaFoldDB" id="A0ABD1TX86"/>
<dbReference type="SMART" id="SM01199">
    <property type="entry name" value="FDF"/>
    <property type="match status" value="1"/>
</dbReference>
<protein>
    <submittedName>
        <fullName evidence="5">Decapping 5-like protein</fullName>
    </submittedName>
</protein>
<evidence type="ECO:0000259" key="4">
    <source>
        <dbReference type="PROSITE" id="PS51513"/>
    </source>
</evidence>
<keyword evidence="6" id="KW-1185">Reference proteome</keyword>
<dbReference type="PROSITE" id="PS51513">
    <property type="entry name" value="FFD"/>
    <property type="match status" value="1"/>
</dbReference>
<dbReference type="PROSITE" id="PS51512">
    <property type="entry name" value="DFDF"/>
    <property type="match status" value="1"/>
</dbReference>
<sequence length="357" mass="39647">MICELTGKDIMEQQEVLLILSSVLFHLPEYHIQCRIYWRLLMPQAATTMAATNLSDNVSFGPSFAASNSIYLNFKPTFTSVKHSTSPTNSLSSMSLESSLSSHQTAGLSSNRLNTFSLASQHVRSTEASLGNNVLPDPVTLLPNQGFPPSTSFVLDSTSDPLLKQPLALVAPYQLSQPRLSEISQMQKLYPDQKDVVGSISLNSLSSVTTPAVQPPLLPLPTSAQQSQNLSQFTEEFDFEAMNEKFKKDEVWGYLGKANHRDYVEGIQHNLVNGQNPGDEDHSGLVPTGDPKPAYNKDDFFDTISRNRSNHGARNRQNQFSERMKQDSETFGYYQQRTHLGYSGGYAARHGDYSRSI</sequence>
<name>A0ABD1TX86_9LAMI</name>
<evidence type="ECO:0000256" key="2">
    <source>
        <dbReference type="SAM" id="MobiDB-lite"/>
    </source>
</evidence>
<gene>
    <name evidence="5" type="ORF">Adt_13574</name>
</gene>
<dbReference type="InterPro" id="IPR025762">
    <property type="entry name" value="DFDF"/>
</dbReference>
<dbReference type="Proteomes" id="UP001604336">
    <property type="component" value="Unassembled WGS sequence"/>
</dbReference>
<dbReference type="PANTHER" id="PTHR13586">
    <property type="entry name" value="SCD6 PROTEIN-RELATED"/>
    <property type="match status" value="1"/>
</dbReference>
<feature type="short sequence motif" description="FFD box" evidence="1">
    <location>
        <begin position="293"/>
        <end position="308"/>
    </location>
</feature>
<feature type="domain" description="DFDF" evidence="3">
    <location>
        <begin position="225"/>
        <end position="261"/>
    </location>
</feature>
<organism evidence="5 6">
    <name type="scientific">Abeliophyllum distichum</name>
    <dbReference type="NCBI Taxonomy" id="126358"/>
    <lineage>
        <taxon>Eukaryota</taxon>
        <taxon>Viridiplantae</taxon>
        <taxon>Streptophyta</taxon>
        <taxon>Embryophyta</taxon>
        <taxon>Tracheophyta</taxon>
        <taxon>Spermatophyta</taxon>
        <taxon>Magnoliopsida</taxon>
        <taxon>eudicotyledons</taxon>
        <taxon>Gunneridae</taxon>
        <taxon>Pentapetalae</taxon>
        <taxon>asterids</taxon>
        <taxon>lamiids</taxon>
        <taxon>Lamiales</taxon>
        <taxon>Oleaceae</taxon>
        <taxon>Forsythieae</taxon>
        <taxon>Abeliophyllum</taxon>
    </lineage>
</organism>
<proteinExistence type="predicted"/>
<feature type="region of interest" description="Disordered" evidence="2">
    <location>
        <begin position="274"/>
        <end position="328"/>
    </location>
</feature>